<evidence type="ECO:0000256" key="4">
    <source>
        <dbReference type="RuleBase" id="RU000383"/>
    </source>
</evidence>
<evidence type="ECO:0000256" key="1">
    <source>
        <dbReference type="ARBA" id="ARBA00022618"/>
    </source>
</evidence>
<keyword evidence="2 4" id="KW-0195">Cyclin</keyword>
<dbReference type="Gene3D" id="1.10.472.10">
    <property type="entry name" value="Cyclin-like"/>
    <property type="match status" value="2"/>
</dbReference>
<feature type="domain" description="Cyclin-like" evidence="5">
    <location>
        <begin position="219"/>
        <end position="308"/>
    </location>
</feature>
<dbReference type="SUPFAM" id="SSF47954">
    <property type="entry name" value="Cyclin-like"/>
    <property type="match status" value="2"/>
</dbReference>
<dbReference type="InterPro" id="IPR039361">
    <property type="entry name" value="Cyclin"/>
</dbReference>
<dbReference type="Pfam" id="PF00134">
    <property type="entry name" value="Cyclin_N"/>
    <property type="match status" value="1"/>
</dbReference>
<feature type="domain" description="Cyclin C-terminal" evidence="6">
    <location>
        <begin position="317"/>
        <end position="442"/>
    </location>
</feature>
<evidence type="ECO:0000313" key="8">
    <source>
        <dbReference type="Proteomes" id="UP000636709"/>
    </source>
</evidence>
<dbReference type="PANTHER" id="PTHR10177">
    <property type="entry name" value="CYCLINS"/>
    <property type="match status" value="1"/>
</dbReference>
<gene>
    <name evidence="7" type="ORF">HU200_062551</name>
</gene>
<keyword evidence="8" id="KW-1185">Reference proteome</keyword>
<comment type="caution">
    <text evidence="7">The sequence shown here is derived from an EMBL/GenBank/DDBJ whole genome shotgun (WGS) entry which is preliminary data.</text>
</comment>
<name>A0A835A5M7_9POAL</name>
<protein>
    <recommendedName>
        <fullName evidence="9">Cyclin A</fullName>
    </recommendedName>
</protein>
<dbReference type="AlphaFoldDB" id="A0A835A5M7"/>
<dbReference type="SMART" id="SM01332">
    <property type="entry name" value="Cyclin_C"/>
    <property type="match status" value="1"/>
</dbReference>
<reference evidence="7" key="1">
    <citation type="submission" date="2020-07" db="EMBL/GenBank/DDBJ databases">
        <title>Genome sequence and genetic diversity analysis of an under-domesticated orphan crop, white fonio (Digitaria exilis).</title>
        <authorList>
            <person name="Bennetzen J.L."/>
            <person name="Chen S."/>
            <person name="Ma X."/>
            <person name="Wang X."/>
            <person name="Yssel A.E.J."/>
            <person name="Chaluvadi S.R."/>
            <person name="Johnson M."/>
            <person name="Gangashetty P."/>
            <person name="Hamidou F."/>
            <person name="Sanogo M.D."/>
            <person name="Zwaenepoel A."/>
            <person name="Wallace J."/>
            <person name="Van De Peer Y."/>
            <person name="Van Deynze A."/>
        </authorList>
    </citation>
    <scope>NUCLEOTIDE SEQUENCE</scope>
    <source>
        <tissue evidence="7">Leaves</tissue>
    </source>
</reference>
<evidence type="ECO:0000259" key="6">
    <source>
        <dbReference type="SMART" id="SM01332"/>
    </source>
</evidence>
<dbReference type="InterPro" id="IPR036915">
    <property type="entry name" value="Cyclin-like_sf"/>
</dbReference>
<dbReference type="Proteomes" id="UP000636709">
    <property type="component" value="Unassembled WGS sequence"/>
</dbReference>
<dbReference type="Pfam" id="PF02984">
    <property type="entry name" value="Cyclin_C"/>
    <property type="match status" value="1"/>
</dbReference>
<dbReference type="EMBL" id="JACEFO010002629">
    <property type="protein sequence ID" value="KAF8653109.1"/>
    <property type="molecule type" value="Genomic_DNA"/>
</dbReference>
<evidence type="ECO:0000259" key="5">
    <source>
        <dbReference type="SMART" id="SM00385"/>
    </source>
</evidence>
<dbReference type="InterPro" id="IPR006671">
    <property type="entry name" value="Cyclin_N"/>
</dbReference>
<comment type="similarity">
    <text evidence="4">Belongs to the cyclin family.</text>
</comment>
<evidence type="ECO:0008006" key="9">
    <source>
        <dbReference type="Google" id="ProtNLM"/>
    </source>
</evidence>
<accession>A0A835A5M7</accession>
<sequence length="442" mass="48118">MCSIAPFLHPGLAGVAPRAAPVLDVRCPTMATYAEGVPAATWYGCSYEDDDASDIGALLRGIDAVVRPPMPSDLPKPSMDFLARSRHHGDHDAAFSDHGVDFLAMLSGIQSIRVPAAGLMMAFVPMDTHDATPTTPVAVLEAPRSYGDDDDAAKGDTIATIKTPQQQKKQQDCGAEYDADIDAAFRVMETDPLERPSTDYLSRTQAGAMMMTDRAELIEKMHRFSTYYELAPGTLHRAVSFVDRFLSAKKITGGDRHGQLLLLGATAVFAEAKYEDRNTSCRINADAVALYAGTTRSEVLDAERELVAALGYRLSGPTAYTFVEHFLRHHGHGDSQALLIIKSLAHHLADMALLDYRCVAFLPSAVAASAIFLARLTLGCCYLTAPVAGYVPEDLGECMEAIYEMHENLSAWPGCAQMMADFELTSRLRYSLPHYSALTCRR</sequence>
<keyword evidence="3" id="KW-0131">Cell cycle</keyword>
<organism evidence="7 8">
    <name type="scientific">Digitaria exilis</name>
    <dbReference type="NCBI Taxonomy" id="1010633"/>
    <lineage>
        <taxon>Eukaryota</taxon>
        <taxon>Viridiplantae</taxon>
        <taxon>Streptophyta</taxon>
        <taxon>Embryophyta</taxon>
        <taxon>Tracheophyta</taxon>
        <taxon>Spermatophyta</taxon>
        <taxon>Magnoliopsida</taxon>
        <taxon>Liliopsida</taxon>
        <taxon>Poales</taxon>
        <taxon>Poaceae</taxon>
        <taxon>PACMAD clade</taxon>
        <taxon>Panicoideae</taxon>
        <taxon>Panicodae</taxon>
        <taxon>Paniceae</taxon>
        <taxon>Anthephorinae</taxon>
        <taxon>Digitaria</taxon>
    </lineage>
</organism>
<dbReference type="InterPro" id="IPR013763">
    <property type="entry name" value="Cyclin-like_dom"/>
</dbReference>
<feature type="domain" description="Cyclin-like" evidence="5">
    <location>
        <begin position="321"/>
        <end position="407"/>
    </location>
</feature>
<proteinExistence type="inferred from homology"/>
<dbReference type="GO" id="GO:0051301">
    <property type="term" value="P:cell division"/>
    <property type="evidence" value="ECO:0007669"/>
    <property type="project" value="UniProtKB-KW"/>
</dbReference>
<evidence type="ECO:0000313" key="7">
    <source>
        <dbReference type="EMBL" id="KAF8653109.1"/>
    </source>
</evidence>
<keyword evidence="1" id="KW-0132">Cell division</keyword>
<dbReference type="SMART" id="SM00385">
    <property type="entry name" value="CYCLIN"/>
    <property type="match status" value="2"/>
</dbReference>
<dbReference type="InterPro" id="IPR004367">
    <property type="entry name" value="Cyclin_C-dom"/>
</dbReference>
<evidence type="ECO:0000256" key="3">
    <source>
        <dbReference type="ARBA" id="ARBA00023306"/>
    </source>
</evidence>
<dbReference type="OrthoDB" id="645822at2759"/>
<evidence type="ECO:0000256" key="2">
    <source>
        <dbReference type="ARBA" id="ARBA00023127"/>
    </source>
</evidence>